<dbReference type="EMBL" id="CABVHY010000004">
    <property type="protein sequence ID" value="VVN81017.1"/>
    <property type="molecule type" value="Genomic_DNA"/>
</dbReference>
<dbReference type="AlphaFoldDB" id="A0A5E7AWR2"/>
<proteinExistence type="predicted"/>
<name>A0A5E7AWR2_PSEFL</name>
<accession>A0A5E7AWR2</accession>
<organism evidence="1 2">
    <name type="scientific">Pseudomonas fluorescens</name>
    <dbReference type="NCBI Taxonomy" id="294"/>
    <lineage>
        <taxon>Bacteria</taxon>
        <taxon>Pseudomonadati</taxon>
        <taxon>Pseudomonadota</taxon>
        <taxon>Gammaproteobacteria</taxon>
        <taxon>Pseudomonadales</taxon>
        <taxon>Pseudomonadaceae</taxon>
        <taxon>Pseudomonas</taxon>
    </lineage>
</organism>
<dbReference type="RefSeq" id="WP_150802653.1">
    <property type="nucleotide sequence ID" value="NZ_CABVHY010000004.1"/>
</dbReference>
<reference evidence="1 2" key="1">
    <citation type="submission" date="2019-09" db="EMBL/GenBank/DDBJ databases">
        <authorList>
            <person name="Chandra G."/>
            <person name="Truman W A."/>
        </authorList>
    </citation>
    <scope>NUCLEOTIDE SEQUENCE [LARGE SCALE GENOMIC DNA]</scope>
    <source>
        <strain evidence="1">PS723</strain>
    </source>
</reference>
<evidence type="ECO:0000313" key="2">
    <source>
        <dbReference type="Proteomes" id="UP000379480"/>
    </source>
</evidence>
<sequence>MPELTISVQGATPDKYSAAPTLNFELLIRQRGRPVPIQSIALQCQIRIETSKRHYDPAEQARLSDLFGEPSRWGQTLHNMLWTHASVVVPGFSGERSQVNLPVPCSFDFNLAATKYFHGLDQGLVPLLLLYSGSVFYRDDEGALAMDLISWNEEARYALPVEVWKQMMDLYYPNQSWLCINRQVFEALYDYKRRYGHPGFDEALLSLLTDVKRAAS</sequence>
<dbReference type="OrthoDB" id="115056at2"/>
<gene>
    <name evidence="1" type="ORF">PS723_01090</name>
</gene>
<dbReference type="Proteomes" id="UP000379480">
    <property type="component" value="Unassembled WGS sequence"/>
</dbReference>
<dbReference type="InterPro" id="IPR045730">
    <property type="entry name" value="DUF6084"/>
</dbReference>
<protein>
    <submittedName>
        <fullName evidence="1">Uncharacterized protein</fullName>
    </submittedName>
</protein>
<evidence type="ECO:0000313" key="1">
    <source>
        <dbReference type="EMBL" id="VVN81017.1"/>
    </source>
</evidence>
<dbReference type="Pfam" id="PF19562">
    <property type="entry name" value="DUF6084"/>
    <property type="match status" value="1"/>
</dbReference>